<name>A0ABT0H4Z0_9FLAO</name>
<accession>A0ABT0H4Z0</accession>
<comment type="caution">
    <text evidence="2">The sequence shown here is derived from an EMBL/GenBank/DDBJ whole genome shotgun (WGS) entry which is preliminary data.</text>
</comment>
<dbReference type="RefSeq" id="WP_248411773.1">
    <property type="nucleotide sequence ID" value="NZ_JALPQF010000002.1"/>
</dbReference>
<feature type="chain" id="PRO_5047135388" description="Lipocalin-like domain-containing protein" evidence="1">
    <location>
        <begin position="19"/>
        <end position="164"/>
    </location>
</feature>
<keyword evidence="3" id="KW-1185">Reference proteome</keyword>
<organism evidence="2 3">
    <name type="scientific">Psychroserpens algicola</name>
    <dbReference type="NCBI Taxonomy" id="1719034"/>
    <lineage>
        <taxon>Bacteria</taxon>
        <taxon>Pseudomonadati</taxon>
        <taxon>Bacteroidota</taxon>
        <taxon>Flavobacteriia</taxon>
        <taxon>Flavobacteriales</taxon>
        <taxon>Flavobacteriaceae</taxon>
        <taxon>Psychroserpens</taxon>
    </lineage>
</organism>
<feature type="signal peptide" evidence="1">
    <location>
        <begin position="1"/>
        <end position="18"/>
    </location>
</feature>
<reference evidence="2" key="1">
    <citation type="submission" date="2022-04" db="EMBL/GenBank/DDBJ databases">
        <authorList>
            <person name="Ren T."/>
        </authorList>
    </citation>
    <scope>NUCLEOTIDE SEQUENCE</scope>
    <source>
        <strain evidence="2">F63249</strain>
    </source>
</reference>
<evidence type="ECO:0000256" key="1">
    <source>
        <dbReference type="SAM" id="SignalP"/>
    </source>
</evidence>
<dbReference type="EMBL" id="JALPQF010000002">
    <property type="protein sequence ID" value="MCK8479450.1"/>
    <property type="molecule type" value="Genomic_DNA"/>
</dbReference>
<proteinExistence type="predicted"/>
<keyword evidence="1" id="KW-0732">Signal</keyword>
<gene>
    <name evidence="2" type="ORF">MUY34_02395</name>
</gene>
<dbReference type="PROSITE" id="PS51257">
    <property type="entry name" value="PROKAR_LIPOPROTEIN"/>
    <property type="match status" value="1"/>
</dbReference>
<evidence type="ECO:0000313" key="2">
    <source>
        <dbReference type="EMBL" id="MCK8479450.1"/>
    </source>
</evidence>
<dbReference type="Proteomes" id="UP001203687">
    <property type="component" value="Unassembled WGS sequence"/>
</dbReference>
<evidence type="ECO:0000313" key="3">
    <source>
        <dbReference type="Proteomes" id="UP001203687"/>
    </source>
</evidence>
<protein>
    <recommendedName>
        <fullName evidence="4">Lipocalin-like domain-containing protein</fullName>
    </recommendedName>
</protein>
<sequence>MKPLLLIALILVSITSCSSDDTATDSNIIGSWQLTNYDIGLSVDIDKDENFNVNLLDELNCQNNEVLMFEANGTVSSNDTFNPTLLISKSMNGEYEFDVECAEGSISFASSYAVDNNEVIYSDNISTISDNKLYRTLENVINVYNDDFTQIIETRDLNLIYTKQ</sequence>
<evidence type="ECO:0008006" key="4">
    <source>
        <dbReference type="Google" id="ProtNLM"/>
    </source>
</evidence>